<dbReference type="EMBL" id="CACVAZ010000065">
    <property type="protein sequence ID" value="CAA6810958.1"/>
    <property type="molecule type" value="Genomic_DNA"/>
</dbReference>
<evidence type="ECO:0000259" key="1">
    <source>
        <dbReference type="Pfam" id="PF13682"/>
    </source>
</evidence>
<dbReference type="AlphaFoldDB" id="A0A6S6SL50"/>
<sequence>MEKIEVLQSIRAARRAHTQWVDKAKSLVNGLSIKKEQIPLEVTECEFGRWFYGDGQILLSFFTEDAIEKLDNKHKELHDIYMKIFKIYFSEPKGSFLFAFLKRKETITAQNEHHALAYLRNLEEVSRELISYLNIIEKKLNTIDEVTFTKYV</sequence>
<dbReference type="Gene3D" id="1.20.120.30">
    <property type="entry name" value="Aspartate receptor, ligand-binding domain"/>
    <property type="match status" value="1"/>
</dbReference>
<accession>A0A6S6SL50</accession>
<gene>
    <name evidence="2" type="ORF">HELGO_WM15057</name>
</gene>
<feature type="domain" description="Chemoreceptor zinc-binding" evidence="1">
    <location>
        <begin position="17"/>
        <end position="84"/>
    </location>
</feature>
<dbReference type="Pfam" id="PF13682">
    <property type="entry name" value="CZB"/>
    <property type="match status" value="1"/>
</dbReference>
<organism evidence="2">
    <name type="scientific">uncultured Sulfurovum sp</name>
    <dbReference type="NCBI Taxonomy" id="269237"/>
    <lineage>
        <taxon>Bacteria</taxon>
        <taxon>Pseudomonadati</taxon>
        <taxon>Campylobacterota</taxon>
        <taxon>Epsilonproteobacteria</taxon>
        <taxon>Campylobacterales</taxon>
        <taxon>Sulfurovaceae</taxon>
        <taxon>Sulfurovum</taxon>
        <taxon>environmental samples</taxon>
    </lineage>
</organism>
<reference evidence="2" key="1">
    <citation type="submission" date="2020-01" db="EMBL/GenBank/DDBJ databases">
        <authorList>
            <person name="Meier V. D."/>
            <person name="Meier V D."/>
        </authorList>
    </citation>
    <scope>NUCLEOTIDE SEQUENCE</scope>
    <source>
        <strain evidence="2">HLG_WM_MAG_02</strain>
    </source>
</reference>
<evidence type="ECO:0000313" key="2">
    <source>
        <dbReference type="EMBL" id="CAA6810958.1"/>
    </source>
</evidence>
<dbReference type="InterPro" id="IPR025991">
    <property type="entry name" value="Chemoreceptor_zinc-bind_dom"/>
</dbReference>
<name>A0A6S6SL50_9BACT</name>
<proteinExistence type="predicted"/>
<protein>
    <submittedName>
        <fullName evidence="2">Methyl-accepting chemotaxis protein</fullName>
    </submittedName>
</protein>